<dbReference type="EMBL" id="JAATVY010000040">
    <property type="protein sequence ID" value="NJC73919.1"/>
    <property type="molecule type" value="Genomic_DNA"/>
</dbReference>
<dbReference type="PANTHER" id="PTHR33495">
    <property type="entry name" value="ANTI-SIGMA FACTOR ANTAGONIST TM_1081-RELATED-RELATED"/>
    <property type="match status" value="1"/>
</dbReference>
<keyword evidence="5" id="KW-1185">Reference proteome</keyword>
<reference evidence="4 5" key="1">
    <citation type="submission" date="2020-03" db="EMBL/GenBank/DDBJ databases">
        <title>WGS of the type strain of Planosporangium spp.</title>
        <authorList>
            <person name="Thawai C."/>
        </authorList>
    </citation>
    <scope>NUCLEOTIDE SEQUENCE [LARGE SCALE GENOMIC DNA]</scope>
    <source>
        <strain evidence="4 5">TBRC 5610</strain>
    </source>
</reference>
<dbReference type="SUPFAM" id="SSF52091">
    <property type="entry name" value="SpoIIaa-like"/>
    <property type="match status" value="1"/>
</dbReference>
<accession>A0ABX0Y691</accession>
<name>A0ABX0Y691_9ACTN</name>
<dbReference type="CDD" id="cd07043">
    <property type="entry name" value="STAS_anti-anti-sigma_factors"/>
    <property type="match status" value="1"/>
</dbReference>
<comment type="similarity">
    <text evidence="1 2">Belongs to the anti-sigma-factor antagonist family.</text>
</comment>
<evidence type="ECO:0000256" key="1">
    <source>
        <dbReference type="ARBA" id="ARBA00009013"/>
    </source>
</evidence>
<protein>
    <recommendedName>
        <fullName evidence="2">Anti-sigma factor antagonist</fullName>
    </recommendedName>
</protein>
<dbReference type="InterPro" id="IPR003658">
    <property type="entry name" value="Anti-sigma_ant"/>
</dbReference>
<evidence type="ECO:0000259" key="3">
    <source>
        <dbReference type="PROSITE" id="PS50801"/>
    </source>
</evidence>
<comment type="caution">
    <text evidence="4">The sequence shown here is derived from an EMBL/GenBank/DDBJ whole genome shotgun (WGS) entry which is preliminary data.</text>
</comment>
<sequence length="119" mass="12901">MTIANKVAHAGPIAFSQSRDGDGTVRLAVSGELDIYTAPRLREPIEDILADPDTTRLMVDFAHLDYIDCTGISVLISGRRLAQRLGARFGVVNLRGQVLRVFNVLSLEHVLAPDAQACS</sequence>
<dbReference type="PROSITE" id="PS50801">
    <property type="entry name" value="STAS"/>
    <property type="match status" value="1"/>
</dbReference>
<evidence type="ECO:0000256" key="2">
    <source>
        <dbReference type="RuleBase" id="RU003749"/>
    </source>
</evidence>
<dbReference type="InterPro" id="IPR002645">
    <property type="entry name" value="STAS_dom"/>
</dbReference>
<dbReference type="NCBIfam" id="TIGR00377">
    <property type="entry name" value="ant_ant_sig"/>
    <property type="match status" value="1"/>
</dbReference>
<evidence type="ECO:0000313" key="5">
    <source>
        <dbReference type="Proteomes" id="UP000722989"/>
    </source>
</evidence>
<proteinExistence type="inferred from homology"/>
<feature type="domain" description="STAS" evidence="3">
    <location>
        <begin position="14"/>
        <end position="119"/>
    </location>
</feature>
<dbReference type="Pfam" id="PF01740">
    <property type="entry name" value="STAS"/>
    <property type="match status" value="1"/>
</dbReference>
<dbReference type="PANTHER" id="PTHR33495:SF2">
    <property type="entry name" value="ANTI-SIGMA FACTOR ANTAGONIST TM_1081-RELATED"/>
    <property type="match status" value="1"/>
</dbReference>
<dbReference type="RefSeq" id="WP_167928825.1">
    <property type="nucleotide sequence ID" value="NZ_JAATVY010000040.1"/>
</dbReference>
<evidence type="ECO:0000313" key="4">
    <source>
        <dbReference type="EMBL" id="NJC73919.1"/>
    </source>
</evidence>
<gene>
    <name evidence="4" type="ORF">HC031_30025</name>
</gene>
<dbReference type="Proteomes" id="UP000722989">
    <property type="component" value="Unassembled WGS sequence"/>
</dbReference>
<dbReference type="Gene3D" id="3.30.750.24">
    <property type="entry name" value="STAS domain"/>
    <property type="match status" value="1"/>
</dbReference>
<dbReference type="InterPro" id="IPR036513">
    <property type="entry name" value="STAS_dom_sf"/>
</dbReference>
<organism evidence="4 5">
    <name type="scientific">Planosporangium thailandense</name>
    <dbReference type="NCBI Taxonomy" id="765197"/>
    <lineage>
        <taxon>Bacteria</taxon>
        <taxon>Bacillati</taxon>
        <taxon>Actinomycetota</taxon>
        <taxon>Actinomycetes</taxon>
        <taxon>Micromonosporales</taxon>
        <taxon>Micromonosporaceae</taxon>
        <taxon>Planosporangium</taxon>
    </lineage>
</organism>